<name>A0AAP0WXT7_LIQFO</name>
<keyword evidence="4" id="KW-0493">Microtubule</keyword>
<dbReference type="GO" id="GO:0031122">
    <property type="term" value="P:cytoplasmic microtubule organization"/>
    <property type="evidence" value="ECO:0007669"/>
    <property type="project" value="TreeGrafter"/>
</dbReference>
<evidence type="ECO:0000256" key="3">
    <source>
        <dbReference type="ARBA" id="ARBA00022490"/>
    </source>
</evidence>
<dbReference type="GO" id="GO:0043015">
    <property type="term" value="F:gamma-tubulin binding"/>
    <property type="evidence" value="ECO:0007669"/>
    <property type="project" value="InterPro"/>
</dbReference>
<dbReference type="PANTHER" id="PTHR19302:SF70">
    <property type="entry name" value="GAMMA-TUBULIN COMPLEX COMPONENT 6"/>
    <property type="match status" value="1"/>
</dbReference>
<evidence type="ECO:0000256" key="6">
    <source>
        <dbReference type="SAM" id="MobiDB-lite"/>
    </source>
</evidence>
<comment type="caution">
    <text evidence="9">The sequence shown here is derived from an EMBL/GenBank/DDBJ whole genome shotgun (WGS) entry which is preliminary data.</text>
</comment>
<dbReference type="GO" id="GO:0051321">
    <property type="term" value="P:meiotic cell cycle"/>
    <property type="evidence" value="ECO:0007669"/>
    <property type="project" value="TreeGrafter"/>
</dbReference>
<keyword evidence="10" id="KW-1185">Reference proteome</keyword>
<protein>
    <recommendedName>
        <fullName evidence="11">Gamma-tubulin complex component</fullName>
    </recommendedName>
</protein>
<dbReference type="GO" id="GO:0051225">
    <property type="term" value="P:spindle assembly"/>
    <property type="evidence" value="ECO:0007669"/>
    <property type="project" value="TreeGrafter"/>
</dbReference>
<dbReference type="PANTHER" id="PTHR19302">
    <property type="entry name" value="GAMMA TUBULIN COMPLEX PROTEIN"/>
    <property type="match status" value="1"/>
</dbReference>
<feature type="region of interest" description="Disordered" evidence="6">
    <location>
        <begin position="146"/>
        <end position="167"/>
    </location>
</feature>
<dbReference type="GO" id="GO:0000930">
    <property type="term" value="C:gamma-tubulin complex"/>
    <property type="evidence" value="ECO:0007669"/>
    <property type="project" value="TreeGrafter"/>
</dbReference>
<gene>
    <name evidence="9" type="ORF">L1049_013257</name>
</gene>
<keyword evidence="5" id="KW-0206">Cytoskeleton</keyword>
<keyword evidence="3" id="KW-0963">Cytoplasm</keyword>
<evidence type="ECO:0000259" key="7">
    <source>
        <dbReference type="Pfam" id="PF04130"/>
    </source>
</evidence>
<organism evidence="9 10">
    <name type="scientific">Liquidambar formosana</name>
    <name type="common">Formosan gum</name>
    <dbReference type="NCBI Taxonomy" id="63359"/>
    <lineage>
        <taxon>Eukaryota</taxon>
        <taxon>Viridiplantae</taxon>
        <taxon>Streptophyta</taxon>
        <taxon>Embryophyta</taxon>
        <taxon>Tracheophyta</taxon>
        <taxon>Spermatophyta</taxon>
        <taxon>Magnoliopsida</taxon>
        <taxon>eudicotyledons</taxon>
        <taxon>Gunneridae</taxon>
        <taxon>Pentapetalae</taxon>
        <taxon>Saxifragales</taxon>
        <taxon>Altingiaceae</taxon>
        <taxon>Liquidambar</taxon>
    </lineage>
</organism>
<dbReference type="GO" id="GO:0000278">
    <property type="term" value="P:mitotic cell cycle"/>
    <property type="evidence" value="ECO:0007669"/>
    <property type="project" value="TreeGrafter"/>
</dbReference>
<dbReference type="InterPro" id="IPR007259">
    <property type="entry name" value="GCP"/>
</dbReference>
<dbReference type="Gene3D" id="1.20.120.1900">
    <property type="entry name" value="Gamma-tubulin complex, C-terminal domain"/>
    <property type="match status" value="1"/>
</dbReference>
<accession>A0AAP0WXT7</accession>
<proteinExistence type="inferred from homology"/>
<dbReference type="GO" id="GO:0051011">
    <property type="term" value="F:microtubule minus-end binding"/>
    <property type="evidence" value="ECO:0007669"/>
    <property type="project" value="TreeGrafter"/>
</dbReference>
<evidence type="ECO:0000313" key="10">
    <source>
        <dbReference type="Proteomes" id="UP001415857"/>
    </source>
</evidence>
<sequence>MAVDMDFASLLQNLKLEDPWLPPKPWEWIASESGVCQSELLCSNSSSSQPLYDTSTVSEASMVRLAMNGLQGVQSSLVSIEKLSAAFCSDPADRTFHQIPSLWTRSSSTHALGKILKSIGCSGSSVFLLYKFVDHFTNVNLDEKGNREVNSESSENKDNRGSEVGERPPYSLVNQAFSVAVGKVLEGYICALDTLYASVGLRRSSKGIDVSLHASSGAGCLTSVVHSEVTLLEVYLHTKELRTHIQALGHICNLHNLALCYSVSSFEDIIAKATLEFCNFPRGGDLLTYLYTQLQVADPIHRALLKFLFLRSCEPYCRLIRSWIYEAKISDPYKEFIVEYVDNQPAYSHGKAAISTNFQLATIRDRDGVAVPSFLKNFSIPLFRAGQQLQVLIKLLELCYSAAGDNTHEDILPCWHDFSSDHPSYASPLTFNKGKIEAMVIARSNFYKRKQEKLEHILTKLEIRYQQVILHGTVPIFVGSPNIPVSFTSDGAFVSPSADIGDSNVAMGTVDYEASSTTDEFSYVVDLLESSECSSVNSSEEQIKSEQPLELPNSLVGLEQKYLSALCFSSSIPNSNSLQKPSQSVESHPVEISHEIYGRTDPLGHFVHPNHDGTNLSNIFVPLESREPNWSWMPAPQQANNHTNIGLQIGSLLKNPFHVDTEYRDDTGLHPSEHGLNLRNRNMGVLNQGISYSSKMFATTDSLTEEVIEKDQFENGTFVSSNAFTLQSWKLKYQRNFLSMNPMLTKNAFFDLMSKPGDRCSTDHRELLSCFDFSSVEDLFKVRVEKLAASSRHGFGAEPPLFTESGASATSFVNNSFDKQVCDGDDASSDKSKLFYVSPLDSKHQNRDVTLADVSGGSGWESLLGSSGSTVNNNGGDHKKSLTAMFELPLDFIIDKCLLQEIMIQYKYVSKLTIKLLEEGFSLHEHLLALRRYHFMEVADWADLFITSLWHHKWCVTEADKRISEIQGLLELSVQRSSCERDHNKVRLFVYMKGEGMMPLSASAIGVHSFDFLGLGYRVDWPISIVLTPGALKIYAEIFSFLIQVKLAVSALTDVWCSLKDSMHVISHHSNSVHQREVHHFNLLMKMRHQVNHFVSTLQQYVLSQLSHISWCRFLHSLKHKVKDMMDFESVHMAYLTDSLHICFLSRETQSIASIIESILQCALDFRSCLVGATRGIGLDQGDLLGRLSHINVSQVIAIKETFDRKLKELHICYLKSPKHGEFGLSRFWGCLNYNEYYSDAIRNEMGHYAFPV</sequence>
<dbReference type="GO" id="GO:0005874">
    <property type="term" value="C:microtubule"/>
    <property type="evidence" value="ECO:0007669"/>
    <property type="project" value="UniProtKB-KW"/>
</dbReference>
<dbReference type="InterPro" id="IPR042241">
    <property type="entry name" value="GCP_C_sf"/>
</dbReference>
<feature type="compositionally biased region" description="Basic and acidic residues" evidence="6">
    <location>
        <begin position="146"/>
        <end position="166"/>
    </location>
</feature>
<evidence type="ECO:0000313" key="9">
    <source>
        <dbReference type="EMBL" id="KAK9279578.1"/>
    </source>
</evidence>
<dbReference type="InterPro" id="IPR041470">
    <property type="entry name" value="GCP_N"/>
</dbReference>
<dbReference type="FunFam" id="1.20.120.1900:FF:000018">
    <property type="entry name" value="Gamma-tubulin complex component 6 isoform A"/>
    <property type="match status" value="1"/>
</dbReference>
<dbReference type="GO" id="GO:0007020">
    <property type="term" value="P:microtubule nucleation"/>
    <property type="evidence" value="ECO:0007669"/>
    <property type="project" value="InterPro"/>
</dbReference>
<evidence type="ECO:0000259" key="8">
    <source>
        <dbReference type="Pfam" id="PF17681"/>
    </source>
</evidence>
<evidence type="ECO:0000256" key="2">
    <source>
        <dbReference type="ARBA" id="ARBA00010337"/>
    </source>
</evidence>
<comment type="subcellular location">
    <subcellularLocation>
        <location evidence="1">Cytoplasm</location>
        <location evidence="1">Cytoskeleton</location>
    </subcellularLocation>
</comment>
<dbReference type="Proteomes" id="UP001415857">
    <property type="component" value="Unassembled WGS sequence"/>
</dbReference>
<dbReference type="EMBL" id="JBBPBK010000008">
    <property type="protein sequence ID" value="KAK9279578.1"/>
    <property type="molecule type" value="Genomic_DNA"/>
</dbReference>
<dbReference type="Pfam" id="PF04130">
    <property type="entry name" value="GCP_C_terminal"/>
    <property type="match status" value="1"/>
</dbReference>
<dbReference type="InterPro" id="IPR040457">
    <property type="entry name" value="GCP_C"/>
</dbReference>
<dbReference type="AlphaFoldDB" id="A0AAP0WXT7"/>
<dbReference type="Pfam" id="PF17681">
    <property type="entry name" value="GCP_N_terminal"/>
    <property type="match status" value="1"/>
</dbReference>
<dbReference type="GO" id="GO:0000922">
    <property type="term" value="C:spindle pole"/>
    <property type="evidence" value="ECO:0007669"/>
    <property type="project" value="InterPro"/>
</dbReference>
<evidence type="ECO:0008006" key="11">
    <source>
        <dbReference type="Google" id="ProtNLM"/>
    </source>
</evidence>
<feature type="domain" description="Gamma tubulin complex component C-terminal" evidence="7">
    <location>
        <begin position="923"/>
        <end position="1238"/>
    </location>
</feature>
<comment type="similarity">
    <text evidence="2">Belongs to the TUBGCP family.</text>
</comment>
<feature type="domain" description="Gamma tubulin complex component protein N-terminal" evidence="8">
    <location>
        <begin position="70"/>
        <end position="407"/>
    </location>
</feature>
<reference evidence="9 10" key="1">
    <citation type="journal article" date="2024" name="Plant J.">
        <title>Genome sequences and population genomics reveal climatic adaptation and genomic divergence between two closely related sweetgum species.</title>
        <authorList>
            <person name="Xu W.Q."/>
            <person name="Ren C.Q."/>
            <person name="Zhang X.Y."/>
            <person name="Comes H.P."/>
            <person name="Liu X.H."/>
            <person name="Li Y.G."/>
            <person name="Kettle C.J."/>
            <person name="Jalonen R."/>
            <person name="Gaisberger H."/>
            <person name="Ma Y.Z."/>
            <person name="Qiu Y.X."/>
        </authorList>
    </citation>
    <scope>NUCLEOTIDE SEQUENCE [LARGE SCALE GENOMIC DNA]</scope>
    <source>
        <strain evidence="9">Hangzhou</strain>
    </source>
</reference>
<evidence type="ECO:0000256" key="1">
    <source>
        <dbReference type="ARBA" id="ARBA00004245"/>
    </source>
</evidence>
<evidence type="ECO:0000256" key="4">
    <source>
        <dbReference type="ARBA" id="ARBA00022701"/>
    </source>
</evidence>
<evidence type="ECO:0000256" key="5">
    <source>
        <dbReference type="ARBA" id="ARBA00023212"/>
    </source>
</evidence>